<evidence type="ECO:0000259" key="9">
    <source>
        <dbReference type="Pfam" id="PF00004"/>
    </source>
</evidence>
<evidence type="ECO:0000256" key="7">
    <source>
        <dbReference type="ARBA" id="ARBA00023235"/>
    </source>
</evidence>
<dbReference type="Pfam" id="PF00004">
    <property type="entry name" value="AAA"/>
    <property type="match status" value="1"/>
</dbReference>
<dbReference type="PANTHER" id="PTHR23074:SF78">
    <property type="entry name" value="KATANIN P60 ATPASE-CONTAINING SUBUNIT A-LIKE 2"/>
    <property type="match status" value="1"/>
</dbReference>
<comment type="subcellular location">
    <subcellularLocation>
        <location evidence="1">Cytoplasm</location>
        <location evidence="1">Cytoskeleton</location>
        <location evidence="1">Spindle</location>
    </subcellularLocation>
</comment>
<sequence length="229" mass="25368">MADGEPSLTRWTFEDFEAYYEARLGVRREPAEDGDDGPQPRGSDHLAGSPSMPRANGGADLAVFEQFERMVLERKVEARNGAIEDGPPLKPLLPSFESAEMRNLAETLLRDIIRGSPDVKWESIKGLENAKRLLKEAVVMPIKYPKYFTGLLSPWKGILLFGPPGTGKTMLAKAVATECKTTFFNISASSIVSKWRGMSLSFIYFLTCFLLVHEHASIYVMLAAIALVP</sequence>
<gene>
    <name evidence="10" type="ORF">PVAP13_5KG435514</name>
</gene>
<dbReference type="InterPro" id="IPR027417">
    <property type="entry name" value="P-loop_NTPase"/>
</dbReference>
<evidence type="ECO:0000256" key="3">
    <source>
        <dbReference type="ARBA" id="ARBA00022701"/>
    </source>
</evidence>
<dbReference type="GO" id="GO:0016853">
    <property type="term" value="F:isomerase activity"/>
    <property type="evidence" value="ECO:0007669"/>
    <property type="project" value="UniProtKB-KW"/>
</dbReference>
<accession>A0A8T0SMA6</accession>
<dbReference type="PANTHER" id="PTHR23074">
    <property type="entry name" value="AAA DOMAIN-CONTAINING"/>
    <property type="match status" value="1"/>
</dbReference>
<comment type="caution">
    <text evidence="10">The sequence shown here is derived from an EMBL/GenBank/DDBJ whole genome shotgun (WGS) entry which is preliminary data.</text>
</comment>
<dbReference type="SUPFAM" id="SSF52540">
    <property type="entry name" value="P-loop containing nucleoside triphosphate hydrolases"/>
    <property type="match status" value="1"/>
</dbReference>
<dbReference type="InterPro" id="IPR003959">
    <property type="entry name" value="ATPase_AAA_core"/>
</dbReference>
<dbReference type="GO" id="GO:0016887">
    <property type="term" value="F:ATP hydrolysis activity"/>
    <property type="evidence" value="ECO:0007669"/>
    <property type="project" value="InterPro"/>
</dbReference>
<protein>
    <recommendedName>
        <fullName evidence="9">ATPase AAA-type core domain-containing protein</fullName>
    </recommendedName>
</protein>
<keyword evidence="3" id="KW-0493">Microtubule</keyword>
<keyword evidence="4" id="KW-0547">Nucleotide-binding</keyword>
<keyword evidence="11" id="KW-1185">Reference proteome</keyword>
<keyword evidence="6" id="KW-0206">Cytoskeleton</keyword>
<dbReference type="GO" id="GO:0005524">
    <property type="term" value="F:ATP binding"/>
    <property type="evidence" value="ECO:0007669"/>
    <property type="project" value="UniProtKB-KW"/>
</dbReference>
<evidence type="ECO:0000256" key="1">
    <source>
        <dbReference type="ARBA" id="ARBA00004186"/>
    </source>
</evidence>
<dbReference type="AlphaFoldDB" id="A0A8T0SMA6"/>
<evidence type="ECO:0000256" key="4">
    <source>
        <dbReference type="ARBA" id="ARBA00022741"/>
    </source>
</evidence>
<keyword evidence="7" id="KW-0413">Isomerase</keyword>
<evidence type="ECO:0000256" key="5">
    <source>
        <dbReference type="ARBA" id="ARBA00022840"/>
    </source>
</evidence>
<dbReference type="FunFam" id="3.40.50.300:FF:002850">
    <property type="entry name" value="Katanin p60 ATPase-containing subunit A-like 2"/>
    <property type="match status" value="1"/>
</dbReference>
<feature type="domain" description="ATPase AAA-type core" evidence="9">
    <location>
        <begin position="158"/>
        <end position="199"/>
    </location>
</feature>
<evidence type="ECO:0000313" key="10">
    <source>
        <dbReference type="EMBL" id="KAG2599720.1"/>
    </source>
</evidence>
<feature type="region of interest" description="Disordered" evidence="8">
    <location>
        <begin position="27"/>
        <end position="55"/>
    </location>
</feature>
<dbReference type="GO" id="GO:0005819">
    <property type="term" value="C:spindle"/>
    <property type="evidence" value="ECO:0007669"/>
    <property type="project" value="UniProtKB-SubCell"/>
</dbReference>
<evidence type="ECO:0000256" key="6">
    <source>
        <dbReference type="ARBA" id="ARBA00023212"/>
    </source>
</evidence>
<keyword evidence="2" id="KW-0963">Cytoplasm</keyword>
<dbReference type="Proteomes" id="UP000823388">
    <property type="component" value="Chromosome 5K"/>
</dbReference>
<dbReference type="GO" id="GO:0005874">
    <property type="term" value="C:microtubule"/>
    <property type="evidence" value="ECO:0007669"/>
    <property type="project" value="UniProtKB-KW"/>
</dbReference>
<name>A0A8T0SMA6_PANVG</name>
<evidence type="ECO:0000256" key="2">
    <source>
        <dbReference type="ARBA" id="ARBA00022490"/>
    </source>
</evidence>
<dbReference type="EMBL" id="CM029045">
    <property type="protein sequence ID" value="KAG2599720.1"/>
    <property type="molecule type" value="Genomic_DNA"/>
</dbReference>
<dbReference type="Gene3D" id="3.40.50.300">
    <property type="entry name" value="P-loop containing nucleotide triphosphate hydrolases"/>
    <property type="match status" value="1"/>
</dbReference>
<dbReference type="InterPro" id="IPR050304">
    <property type="entry name" value="MT-severing_AAA_ATPase"/>
</dbReference>
<evidence type="ECO:0000313" key="11">
    <source>
        <dbReference type="Proteomes" id="UP000823388"/>
    </source>
</evidence>
<keyword evidence="5" id="KW-0067">ATP-binding</keyword>
<reference evidence="10" key="1">
    <citation type="submission" date="2020-05" db="EMBL/GenBank/DDBJ databases">
        <title>WGS assembly of Panicum virgatum.</title>
        <authorList>
            <person name="Lovell J.T."/>
            <person name="Jenkins J."/>
            <person name="Shu S."/>
            <person name="Juenger T.E."/>
            <person name="Schmutz J."/>
        </authorList>
    </citation>
    <scope>NUCLEOTIDE SEQUENCE</scope>
    <source>
        <strain evidence="10">AP13</strain>
    </source>
</reference>
<organism evidence="10 11">
    <name type="scientific">Panicum virgatum</name>
    <name type="common">Blackwell switchgrass</name>
    <dbReference type="NCBI Taxonomy" id="38727"/>
    <lineage>
        <taxon>Eukaryota</taxon>
        <taxon>Viridiplantae</taxon>
        <taxon>Streptophyta</taxon>
        <taxon>Embryophyta</taxon>
        <taxon>Tracheophyta</taxon>
        <taxon>Spermatophyta</taxon>
        <taxon>Magnoliopsida</taxon>
        <taxon>Liliopsida</taxon>
        <taxon>Poales</taxon>
        <taxon>Poaceae</taxon>
        <taxon>PACMAD clade</taxon>
        <taxon>Panicoideae</taxon>
        <taxon>Panicodae</taxon>
        <taxon>Paniceae</taxon>
        <taxon>Panicinae</taxon>
        <taxon>Panicum</taxon>
        <taxon>Panicum sect. Hiantes</taxon>
    </lineage>
</organism>
<proteinExistence type="predicted"/>
<evidence type="ECO:0000256" key="8">
    <source>
        <dbReference type="SAM" id="MobiDB-lite"/>
    </source>
</evidence>